<name>A0A6J7D0U5_9ZZZZ</name>
<dbReference type="HAMAP" id="MF_01217">
    <property type="entry name" value="Acyl_carrier"/>
    <property type="match status" value="1"/>
</dbReference>
<evidence type="ECO:0000256" key="2">
    <source>
        <dbReference type="ARBA" id="ARBA00022553"/>
    </source>
</evidence>
<proteinExistence type="inferred from homology"/>
<keyword evidence="1" id="KW-0596">Phosphopantetheine</keyword>
<keyword evidence="2" id="KW-0597">Phosphoprotein</keyword>
<dbReference type="NCBIfam" id="NF002148">
    <property type="entry name" value="PRK00982.1-2"/>
    <property type="match status" value="1"/>
</dbReference>
<reference evidence="4" key="1">
    <citation type="submission" date="2020-05" db="EMBL/GenBank/DDBJ databases">
        <authorList>
            <person name="Chiriac C."/>
            <person name="Salcher M."/>
            <person name="Ghai R."/>
            <person name="Kavagutti S V."/>
        </authorList>
    </citation>
    <scope>NUCLEOTIDE SEQUENCE</scope>
</reference>
<dbReference type="GO" id="GO:0009245">
    <property type="term" value="P:lipid A biosynthetic process"/>
    <property type="evidence" value="ECO:0007669"/>
    <property type="project" value="TreeGrafter"/>
</dbReference>
<dbReference type="SUPFAM" id="SSF47336">
    <property type="entry name" value="ACP-like"/>
    <property type="match status" value="1"/>
</dbReference>
<evidence type="ECO:0000259" key="3">
    <source>
        <dbReference type="PROSITE" id="PS50075"/>
    </source>
</evidence>
<dbReference type="InterPro" id="IPR009081">
    <property type="entry name" value="PP-bd_ACP"/>
</dbReference>
<dbReference type="Pfam" id="PF00550">
    <property type="entry name" value="PP-binding"/>
    <property type="match status" value="1"/>
</dbReference>
<protein>
    <submittedName>
        <fullName evidence="4">Unannotated protein</fullName>
    </submittedName>
</protein>
<dbReference type="NCBIfam" id="NF002150">
    <property type="entry name" value="PRK00982.1-4"/>
    <property type="match status" value="1"/>
</dbReference>
<evidence type="ECO:0000256" key="1">
    <source>
        <dbReference type="ARBA" id="ARBA00022450"/>
    </source>
</evidence>
<dbReference type="GO" id="GO:0016020">
    <property type="term" value="C:membrane"/>
    <property type="evidence" value="ECO:0007669"/>
    <property type="project" value="GOC"/>
</dbReference>
<dbReference type="PANTHER" id="PTHR20863:SF76">
    <property type="entry name" value="CARRIER DOMAIN-CONTAINING PROTEIN"/>
    <property type="match status" value="1"/>
</dbReference>
<dbReference type="AlphaFoldDB" id="A0A6J7D0U5"/>
<dbReference type="GO" id="GO:0005829">
    <property type="term" value="C:cytosol"/>
    <property type="evidence" value="ECO:0007669"/>
    <property type="project" value="TreeGrafter"/>
</dbReference>
<gene>
    <name evidence="4" type="ORF">UFOPK3444_00342</name>
</gene>
<dbReference type="InterPro" id="IPR036736">
    <property type="entry name" value="ACP-like_sf"/>
</dbReference>
<dbReference type="Gene3D" id="1.10.1200.10">
    <property type="entry name" value="ACP-like"/>
    <property type="match status" value="1"/>
</dbReference>
<dbReference type="GO" id="GO:0000036">
    <property type="term" value="F:acyl carrier activity"/>
    <property type="evidence" value="ECO:0007669"/>
    <property type="project" value="TreeGrafter"/>
</dbReference>
<dbReference type="PANTHER" id="PTHR20863">
    <property type="entry name" value="ACYL CARRIER PROTEIN"/>
    <property type="match status" value="1"/>
</dbReference>
<accession>A0A6J7D0U5</accession>
<sequence length="85" mass="9290">MTRGEAVDMVREHLAEELGIDATEIAESSNLRDDLEADSLDLYTLLQEIEDRLGIKISDEKAAEIETVGQVVDMILAEQGGEQGS</sequence>
<organism evidence="4">
    <name type="scientific">freshwater metagenome</name>
    <dbReference type="NCBI Taxonomy" id="449393"/>
    <lineage>
        <taxon>unclassified sequences</taxon>
        <taxon>metagenomes</taxon>
        <taxon>ecological metagenomes</taxon>
    </lineage>
</organism>
<evidence type="ECO:0000313" key="4">
    <source>
        <dbReference type="EMBL" id="CAB4863936.1"/>
    </source>
</evidence>
<feature type="domain" description="Carrier" evidence="3">
    <location>
        <begin position="1"/>
        <end position="79"/>
    </location>
</feature>
<dbReference type="GO" id="GO:0000035">
    <property type="term" value="F:acyl binding"/>
    <property type="evidence" value="ECO:0007669"/>
    <property type="project" value="TreeGrafter"/>
</dbReference>
<dbReference type="PROSITE" id="PS50075">
    <property type="entry name" value="CARRIER"/>
    <property type="match status" value="1"/>
</dbReference>
<dbReference type="InterPro" id="IPR003231">
    <property type="entry name" value="ACP"/>
</dbReference>
<dbReference type="EMBL" id="CAFBLU010000003">
    <property type="protein sequence ID" value="CAB4863936.1"/>
    <property type="molecule type" value="Genomic_DNA"/>
</dbReference>